<evidence type="ECO:0000256" key="1">
    <source>
        <dbReference type="SAM" id="MobiDB-lite"/>
    </source>
</evidence>
<accession>A0AAW2X6H4</accession>
<gene>
    <name evidence="2" type="ORF">Slati_1439300</name>
</gene>
<organism evidence="2">
    <name type="scientific">Sesamum latifolium</name>
    <dbReference type="NCBI Taxonomy" id="2727402"/>
    <lineage>
        <taxon>Eukaryota</taxon>
        <taxon>Viridiplantae</taxon>
        <taxon>Streptophyta</taxon>
        <taxon>Embryophyta</taxon>
        <taxon>Tracheophyta</taxon>
        <taxon>Spermatophyta</taxon>
        <taxon>Magnoliopsida</taxon>
        <taxon>eudicotyledons</taxon>
        <taxon>Gunneridae</taxon>
        <taxon>Pentapetalae</taxon>
        <taxon>asterids</taxon>
        <taxon>lamiids</taxon>
        <taxon>Lamiales</taxon>
        <taxon>Pedaliaceae</taxon>
        <taxon>Sesamum</taxon>
    </lineage>
</organism>
<name>A0AAW2X6H4_9LAMI</name>
<protein>
    <submittedName>
        <fullName evidence="2">Uncharacterized protein</fullName>
    </submittedName>
</protein>
<feature type="compositionally biased region" description="Low complexity" evidence="1">
    <location>
        <begin position="56"/>
        <end position="71"/>
    </location>
</feature>
<comment type="caution">
    <text evidence="2">The sequence shown here is derived from an EMBL/GenBank/DDBJ whole genome shotgun (WGS) entry which is preliminary data.</text>
</comment>
<reference evidence="2" key="1">
    <citation type="submission" date="2020-06" db="EMBL/GenBank/DDBJ databases">
        <authorList>
            <person name="Li T."/>
            <person name="Hu X."/>
            <person name="Zhang T."/>
            <person name="Song X."/>
            <person name="Zhang H."/>
            <person name="Dai N."/>
            <person name="Sheng W."/>
            <person name="Hou X."/>
            <person name="Wei L."/>
        </authorList>
    </citation>
    <scope>NUCLEOTIDE SEQUENCE</scope>
    <source>
        <strain evidence="2">KEN1</strain>
        <tissue evidence="2">Leaf</tissue>
    </source>
</reference>
<dbReference type="AlphaFoldDB" id="A0AAW2X6H4"/>
<sequence>MPNLPLYKETFPQVPSSLIFPPEAELPSTEEHHGPGVDSAHREAAAELTRPRRGGKSSAMEGGAASSGCCSRPQSDRMGLFSITRRSVWWFSAMQWVAETSSEVAAFCEVASGGSPQRLDETQWEGAQWTRKAEGIRMVVVRNGNSYR</sequence>
<dbReference type="EMBL" id="JACGWN010000005">
    <property type="protein sequence ID" value="KAL0448829.1"/>
    <property type="molecule type" value="Genomic_DNA"/>
</dbReference>
<feature type="compositionally biased region" description="Basic and acidic residues" evidence="1">
    <location>
        <begin position="29"/>
        <end position="45"/>
    </location>
</feature>
<evidence type="ECO:0000313" key="2">
    <source>
        <dbReference type="EMBL" id="KAL0448829.1"/>
    </source>
</evidence>
<proteinExistence type="predicted"/>
<feature type="region of interest" description="Disordered" evidence="1">
    <location>
        <begin position="18"/>
        <end position="76"/>
    </location>
</feature>
<reference evidence="2" key="2">
    <citation type="journal article" date="2024" name="Plant">
        <title>Genomic evolution and insights into agronomic trait innovations of Sesamum species.</title>
        <authorList>
            <person name="Miao H."/>
            <person name="Wang L."/>
            <person name="Qu L."/>
            <person name="Liu H."/>
            <person name="Sun Y."/>
            <person name="Le M."/>
            <person name="Wang Q."/>
            <person name="Wei S."/>
            <person name="Zheng Y."/>
            <person name="Lin W."/>
            <person name="Duan Y."/>
            <person name="Cao H."/>
            <person name="Xiong S."/>
            <person name="Wang X."/>
            <person name="Wei L."/>
            <person name="Li C."/>
            <person name="Ma Q."/>
            <person name="Ju M."/>
            <person name="Zhao R."/>
            <person name="Li G."/>
            <person name="Mu C."/>
            <person name="Tian Q."/>
            <person name="Mei H."/>
            <person name="Zhang T."/>
            <person name="Gao T."/>
            <person name="Zhang H."/>
        </authorList>
    </citation>
    <scope>NUCLEOTIDE SEQUENCE</scope>
    <source>
        <strain evidence="2">KEN1</strain>
    </source>
</reference>